<organism evidence="1 2">
    <name type="scientific">Acidaminococcus intestini (strain RyC-MR95)</name>
    <dbReference type="NCBI Taxonomy" id="568816"/>
    <lineage>
        <taxon>Bacteria</taxon>
        <taxon>Bacillati</taxon>
        <taxon>Bacillota</taxon>
        <taxon>Negativicutes</taxon>
        <taxon>Acidaminococcales</taxon>
        <taxon>Acidaminococcaceae</taxon>
        <taxon>Acidaminococcus</taxon>
    </lineage>
</organism>
<dbReference type="AlphaFoldDB" id="G4Q413"/>
<gene>
    <name evidence="1" type="ordered locus">Acin_1870</name>
</gene>
<evidence type="ECO:0000313" key="2">
    <source>
        <dbReference type="Proteomes" id="UP000007093"/>
    </source>
</evidence>
<keyword evidence="2" id="KW-1185">Reference proteome</keyword>
<dbReference type="SUPFAM" id="SSF46785">
    <property type="entry name" value="Winged helix' DNA-binding domain"/>
    <property type="match status" value="1"/>
</dbReference>
<accession>G4Q413</accession>
<dbReference type="EMBL" id="CP003058">
    <property type="protein sequence ID" value="AEQ23079.1"/>
    <property type="molecule type" value="Genomic_DNA"/>
</dbReference>
<dbReference type="InterPro" id="IPR036390">
    <property type="entry name" value="WH_DNA-bd_sf"/>
</dbReference>
<dbReference type="InterPro" id="IPR036388">
    <property type="entry name" value="WH-like_DNA-bd_sf"/>
</dbReference>
<protein>
    <recommendedName>
        <fullName evidence="3">HTH marR-type domain-containing protein</fullName>
    </recommendedName>
</protein>
<evidence type="ECO:0000313" key="1">
    <source>
        <dbReference type="EMBL" id="AEQ23079.1"/>
    </source>
</evidence>
<dbReference type="Gene3D" id="1.10.10.10">
    <property type="entry name" value="Winged helix-like DNA-binding domain superfamily/Winged helix DNA-binding domain"/>
    <property type="match status" value="1"/>
</dbReference>
<reference evidence="1 2" key="1">
    <citation type="journal article" date="2011" name="J. Bacteriol.">
        <title>Complete genome sequence of Acidaminococcus intestini RYC-MR95, a Gram-negative bacterium from the phylum Firmicutes.</title>
        <authorList>
            <person name="D'Auria G."/>
            <person name="Galan J.C."/>
            <person name="Rodriguez-Alcayna M."/>
            <person name="Moya A."/>
            <person name="Baquero F."/>
            <person name="Latorre A."/>
        </authorList>
    </citation>
    <scope>NUCLEOTIDE SEQUENCE [LARGE SCALE GENOMIC DNA]</scope>
    <source>
        <strain evidence="1 2">RyC-MR95</strain>
    </source>
</reference>
<dbReference type="Proteomes" id="UP000007093">
    <property type="component" value="Chromosome"/>
</dbReference>
<evidence type="ECO:0008006" key="3">
    <source>
        <dbReference type="Google" id="ProtNLM"/>
    </source>
</evidence>
<dbReference type="HOGENOM" id="CLU_2713182_0_0_9"/>
<dbReference type="KEGG" id="ain:Acin_1870"/>
<name>G4Q413_ACIIR</name>
<proteinExistence type="predicted"/>
<dbReference type="InParanoid" id="G4Q413"/>
<sequence length="72" mass="8190">MITRKASSTDGRSQDISLTEYGIDEAKRVIEITYNKIFEMIENLNKEDCDAVCNAMICIEEKLSKNGDKINE</sequence>